<feature type="domain" description="Transposase putative helix-turn-helix" evidence="1">
    <location>
        <begin position="1"/>
        <end position="41"/>
    </location>
</feature>
<dbReference type="InterPro" id="IPR021027">
    <property type="entry name" value="Transposase_put_HTH"/>
</dbReference>
<proteinExistence type="predicted"/>
<reference evidence="2" key="1">
    <citation type="submission" date="2016-06" db="EMBL/GenBank/DDBJ databases">
        <authorList>
            <person name="Van Tyne D."/>
        </authorList>
    </citation>
    <scope>NUCLEOTIDE SEQUENCE</scope>
    <source>
        <strain evidence="2">JM9A</strain>
    </source>
</reference>
<dbReference type="Pfam" id="PF12323">
    <property type="entry name" value="HTH_OrfB_IS605"/>
    <property type="match status" value="1"/>
</dbReference>
<organism evidence="2 3">
    <name type="scientific">Enterococcus diestrammenae</name>
    <dbReference type="NCBI Taxonomy" id="1155073"/>
    <lineage>
        <taxon>Bacteria</taxon>
        <taxon>Bacillati</taxon>
        <taxon>Bacillota</taxon>
        <taxon>Bacilli</taxon>
        <taxon>Lactobacillales</taxon>
        <taxon>Enterococcaceae</taxon>
        <taxon>Enterococcus</taxon>
    </lineage>
</organism>
<dbReference type="Proteomes" id="UP001429357">
    <property type="component" value="Unassembled WGS sequence"/>
</dbReference>
<name>A0ABV0EZL3_9ENTE</name>
<dbReference type="EMBL" id="MAEI02000001">
    <property type="protein sequence ID" value="MEO1781150.1"/>
    <property type="molecule type" value="Genomic_DNA"/>
</dbReference>
<evidence type="ECO:0000313" key="3">
    <source>
        <dbReference type="Proteomes" id="UP001429357"/>
    </source>
</evidence>
<sequence>MNVLKAYKFRIYPTLEQQQFFIETFGCVRFTYNVLLKNREHQELREYPEEALTPAKLKQDYPFLKKTDSLALANAQRNLERAFRNYYAGRCSHPKLKTKKAMWQSYTTNNQQGTIRIENSQLKLPKIKSLVPLHQHREIKGTIKSATISAKNLEEFYVSLLCEEQVRHLPKTKQKLTIHYSPGQLLTTDQQLDLTAFDQEQLKQKIAKEERRLEVRGISARRRLVKLKDAKNYQKQKKRVLALHRHKRARQEAYMDELSLLLVKEFDTIHILATPPQSTGNFSYSDWQKFLQKLTYKAHWYGKTLHHEATAKQG</sequence>
<gene>
    <name evidence="2" type="ORF">BAU18_000729</name>
</gene>
<accession>A0ABV0EZL3</accession>
<protein>
    <recommendedName>
        <fullName evidence="1">Transposase putative helix-turn-helix domain-containing protein</fullName>
    </recommendedName>
</protein>
<evidence type="ECO:0000313" key="2">
    <source>
        <dbReference type="EMBL" id="MEO1781150.1"/>
    </source>
</evidence>
<evidence type="ECO:0000259" key="1">
    <source>
        <dbReference type="Pfam" id="PF12323"/>
    </source>
</evidence>
<reference evidence="2" key="2">
    <citation type="submission" date="2024-02" db="EMBL/GenBank/DDBJ databases">
        <title>The Genome Sequence of Enterococcus diestrammenae JM9A.</title>
        <authorList>
            <person name="Earl A."/>
            <person name="Manson A."/>
            <person name="Gilmore M."/>
            <person name="Sanders J."/>
            <person name="Shea T."/>
            <person name="Howe W."/>
            <person name="Livny J."/>
            <person name="Cuomo C."/>
            <person name="Neafsey D."/>
            <person name="Birren B."/>
        </authorList>
    </citation>
    <scope>NUCLEOTIDE SEQUENCE</scope>
    <source>
        <strain evidence="2">JM9A</strain>
    </source>
</reference>
<comment type="caution">
    <text evidence="2">The sequence shown here is derived from an EMBL/GenBank/DDBJ whole genome shotgun (WGS) entry which is preliminary data.</text>
</comment>
<dbReference type="RefSeq" id="WP_161870758.1">
    <property type="nucleotide sequence ID" value="NZ_MAEI02000001.1"/>
</dbReference>
<dbReference type="NCBIfam" id="NF040570">
    <property type="entry name" value="guided_TnpB"/>
    <property type="match status" value="1"/>
</dbReference>
<keyword evidence="3" id="KW-1185">Reference proteome</keyword>